<comment type="caution">
    <text evidence="4">The sequence shown here is derived from an EMBL/GenBank/DDBJ whole genome shotgun (WGS) entry which is preliminary data.</text>
</comment>
<dbReference type="Pfam" id="PF04075">
    <property type="entry name" value="F420H2_quin_red"/>
    <property type="match status" value="1"/>
</dbReference>
<dbReference type="Gene3D" id="2.30.110.10">
    <property type="entry name" value="Electron Transport, Fmn-binding Protein, Chain A"/>
    <property type="match status" value="1"/>
</dbReference>
<dbReference type="PANTHER" id="PTHR39428:SF1">
    <property type="entry name" value="F420H(2)-DEPENDENT QUINONE REDUCTASE RV1261C"/>
    <property type="match status" value="1"/>
</dbReference>
<comment type="catalytic activity">
    <reaction evidence="2">
        <text>oxidized coenzyme F420-(gamma-L-Glu)(n) + a quinol + H(+) = reduced coenzyme F420-(gamma-L-Glu)(n) + a quinone</text>
        <dbReference type="Rhea" id="RHEA:39663"/>
        <dbReference type="Rhea" id="RHEA-COMP:12939"/>
        <dbReference type="Rhea" id="RHEA-COMP:14378"/>
        <dbReference type="ChEBI" id="CHEBI:15378"/>
        <dbReference type="ChEBI" id="CHEBI:24646"/>
        <dbReference type="ChEBI" id="CHEBI:132124"/>
        <dbReference type="ChEBI" id="CHEBI:133980"/>
        <dbReference type="ChEBI" id="CHEBI:139511"/>
    </reaction>
</comment>
<accession>A0A849CBN3</accession>
<dbReference type="GO" id="GO:0070967">
    <property type="term" value="F:coenzyme F420 binding"/>
    <property type="evidence" value="ECO:0007669"/>
    <property type="project" value="TreeGrafter"/>
</dbReference>
<dbReference type="EMBL" id="JABELX010000011">
    <property type="protein sequence ID" value="NNH73760.1"/>
    <property type="molecule type" value="Genomic_DNA"/>
</dbReference>
<evidence type="ECO:0000313" key="5">
    <source>
        <dbReference type="Proteomes" id="UP000586827"/>
    </source>
</evidence>
<evidence type="ECO:0000256" key="2">
    <source>
        <dbReference type="ARBA" id="ARBA00049106"/>
    </source>
</evidence>
<name>A0A849CBN3_9NOCA</name>
<protein>
    <submittedName>
        <fullName evidence="4">Nitroreductase family deazaflavin-dependent oxidoreductase</fullName>
    </submittedName>
</protein>
<comment type="similarity">
    <text evidence="1">Belongs to the F420H(2)-dependent quinone reductase family.</text>
</comment>
<feature type="compositionally biased region" description="Polar residues" evidence="3">
    <location>
        <begin position="1"/>
        <end position="16"/>
    </location>
</feature>
<feature type="region of interest" description="Disordered" evidence="3">
    <location>
        <begin position="1"/>
        <end position="25"/>
    </location>
</feature>
<dbReference type="InterPro" id="IPR012349">
    <property type="entry name" value="Split_barrel_FMN-bd"/>
</dbReference>
<proteinExistence type="inferred from homology"/>
<dbReference type="InterPro" id="IPR004378">
    <property type="entry name" value="F420H2_quin_Rdtase"/>
</dbReference>
<dbReference type="NCBIfam" id="TIGR00026">
    <property type="entry name" value="hi_GC_TIGR00026"/>
    <property type="match status" value="1"/>
</dbReference>
<dbReference type="GO" id="GO:0016491">
    <property type="term" value="F:oxidoreductase activity"/>
    <property type="evidence" value="ECO:0007669"/>
    <property type="project" value="InterPro"/>
</dbReference>
<evidence type="ECO:0000313" key="4">
    <source>
        <dbReference type="EMBL" id="NNH73760.1"/>
    </source>
</evidence>
<evidence type="ECO:0000256" key="3">
    <source>
        <dbReference type="SAM" id="MobiDB-lite"/>
    </source>
</evidence>
<keyword evidence="5" id="KW-1185">Reference proteome</keyword>
<dbReference type="PANTHER" id="PTHR39428">
    <property type="entry name" value="F420H(2)-DEPENDENT QUINONE REDUCTASE RV1261C"/>
    <property type="match status" value="1"/>
</dbReference>
<dbReference type="GO" id="GO:0005886">
    <property type="term" value="C:plasma membrane"/>
    <property type="evidence" value="ECO:0007669"/>
    <property type="project" value="TreeGrafter"/>
</dbReference>
<dbReference type="RefSeq" id="WP_067522140.1">
    <property type="nucleotide sequence ID" value="NZ_JABELX010000011.1"/>
</dbReference>
<sequence length="170" mass="18770">MSENESAMSESTTEITSYDDPDAPWNQEYTEAEMANWNDGVIAEFRQNQGKVGGAYEGGELVLLTTTGAKSGKQHMVPLGLLRRPTEAGEVLYVSSFIEGKYPAWFYNAKKNSQVTIEHGAETFQGTCKVLEGEEYDEFAAWALGNNPMLAEYQAKVDRPLPLAVLTFGK</sequence>
<organism evidence="4 5">
    <name type="scientific">Nocardia uniformis</name>
    <dbReference type="NCBI Taxonomy" id="53432"/>
    <lineage>
        <taxon>Bacteria</taxon>
        <taxon>Bacillati</taxon>
        <taxon>Actinomycetota</taxon>
        <taxon>Actinomycetes</taxon>
        <taxon>Mycobacteriales</taxon>
        <taxon>Nocardiaceae</taxon>
        <taxon>Nocardia</taxon>
    </lineage>
</organism>
<dbReference type="Proteomes" id="UP000586827">
    <property type="component" value="Unassembled WGS sequence"/>
</dbReference>
<gene>
    <name evidence="4" type="ORF">HLB23_28560</name>
</gene>
<dbReference type="AlphaFoldDB" id="A0A849CBN3"/>
<reference evidence="4 5" key="1">
    <citation type="submission" date="2020-05" db="EMBL/GenBank/DDBJ databases">
        <title>MicrobeNet Type strains.</title>
        <authorList>
            <person name="Nicholson A.C."/>
        </authorList>
    </citation>
    <scope>NUCLEOTIDE SEQUENCE [LARGE SCALE GENOMIC DNA]</scope>
    <source>
        <strain evidence="4 5">JCM 3224</strain>
    </source>
</reference>
<evidence type="ECO:0000256" key="1">
    <source>
        <dbReference type="ARBA" id="ARBA00008710"/>
    </source>
</evidence>